<gene>
    <name evidence="12" type="ORF">JW646_08070</name>
</gene>
<dbReference type="AlphaFoldDB" id="A0AAX2ZJ64"/>
<evidence type="ECO:0000313" key="13">
    <source>
        <dbReference type="Proteomes" id="UP001198983"/>
    </source>
</evidence>
<organism evidence="12 13">
    <name type="scientific">Terrisporobacter hibernicus</name>
    <dbReference type="NCBI Taxonomy" id="2813371"/>
    <lineage>
        <taxon>Bacteria</taxon>
        <taxon>Bacillati</taxon>
        <taxon>Bacillota</taxon>
        <taxon>Clostridia</taxon>
        <taxon>Peptostreptococcales</taxon>
        <taxon>Peptostreptococcaceae</taxon>
        <taxon>Terrisporobacter</taxon>
    </lineage>
</organism>
<dbReference type="Pfam" id="PF00672">
    <property type="entry name" value="HAMP"/>
    <property type="match status" value="1"/>
</dbReference>
<evidence type="ECO:0000256" key="1">
    <source>
        <dbReference type="ARBA" id="ARBA00004651"/>
    </source>
</evidence>
<reference evidence="12 13" key="1">
    <citation type="journal article" date="2023" name="Int. J. Syst. Evol. Microbiol.">
        <title>Terrisporobacter hibernicus sp. nov., isolated from bovine faeces in Northern Ireland.</title>
        <authorList>
            <person name="Mitchell M."/>
            <person name="Nguyen S.V."/>
            <person name="Connor M."/>
            <person name="Fairley D.J."/>
            <person name="Donoghue O."/>
            <person name="Marshall H."/>
            <person name="Koolman L."/>
            <person name="McMullan G."/>
            <person name="Schaffer K.E."/>
            <person name="McGrath J.W."/>
            <person name="Fanning S."/>
        </authorList>
    </citation>
    <scope>NUCLEOTIDE SEQUENCE [LARGE SCALE GENOMIC DNA]</scope>
    <source>
        <strain evidence="12 13">MCA3</strain>
    </source>
</reference>
<sequence>MKSIKTKILAMIGGIAILAMIISGVFTMKNTVKTVSKNQESISTLTTKNIVSNINEYFTRYKTIAIQMAGNTAIRNVLTNATREDYKNHSSYKDAYKSLGYVKEKDTQILNAYIASANEDLAFDSGTYLSDKGFDLKSRNYWFSKSEDIEKGFIISQPYEDSVTGNMVVTFSAPVYDLNNKEIIGVAAVDVSIEDISKQVATMDTDFKDGGYTMLISNIGQVLASKDTERVLKNVSEIGFDDKILSEIDKTTNKIIKYTENGKIRYGIVSDTRDAGWKVLLSISKDSYMALVKTSISTTLVIYLIAFLILIIAIIAVTKSLVAPIQNLMNVTEELAAGNLDAEINIESKDETGRLAESMKKLVLRLNEYIIYIDEISESLDRFSMGDLNIDLKQNYEGDFAKIKNSLLQLSSIFKETIGKIVETSENVAVGSKEIANAAQVLAEGSLYQASTTEELTATVNDLSDRVSTNADNALNASKQVKTAGDLAIESNDQMKKMILAIEEINSKSTQISKIIKVIEDISFQTNILALNAAVEASRAGAAGKGFAVVADEVRNLATRSSDASKETTHLIEESVKAVQNGNLIAVKTGKMLQNVLEEVSQSVKLIDEISLASVEQASALKQTLEGIEQISTVVQTNAATAQESSAASNELSNQAQILKNVASGFKIQD</sequence>
<dbReference type="SMART" id="SM00283">
    <property type="entry name" value="MA"/>
    <property type="match status" value="1"/>
</dbReference>
<accession>A0AAX2ZJ64</accession>
<dbReference type="SUPFAM" id="SSF103190">
    <property type="entry name" value="Sensory domain-like"/>
    <property type="match status" value="1"/>
</dbReference>
<dbReference type="CDD" id="cd06225">
    <property type="entry name" value="HAMP"/>
    <property type="match status" value="1"/>
</dbReference>
<keyword evidence="6 9" id="KW-0472">Membrane</keyword>
<evidence type="ECO:0000313" key="12">
    <source>
        <dbReference type="EMBL" id="UEL49389.1"/>
    </source>
</evidence>
<evidence type="ECO:0000259" key="11">
    <source>
        <dbReference type="PROSITE" id="PS50885"/>
    </source>
</evidence>
<dbReference type="GO" id="GO:0005886">
    <property type="term" value="C:plasma membrane"/>
    <property type="evidence" value="ECO:0007669"/>
    <property type="project" value="UniProtKB-SubCell"/>
</dbReference>
<evidence type="ECO:0000259" key="10">
    <source>
        <dbReference type="PROSITE" id="PS50111"/>
    </source>
</evidence>
<dbReference type="Proteomes" id="UP001198983">
    <property type="component" value="Chromosome"/>
</dbReference>
<comment type="similarity">
    <text evidence="7">Belongs to the methyl-accepting chemotaxis (MCP) protein family.</text>
</comment>
<feature type="domain" description="Methyl-accepting transducer" evidence="10">
    <location>
        <begin position="424"/>
        <end position="653"/>
    </location>
</feature>
<dbReference type="KEGG" id="tem:JW646_08070"/>
<evidence type="ECO:0000256" key="2">
    <source>
        <dbReference type="ARBA" id="ARBA00022475"/>
    </source>
</evidence>
<dbReference type="RefSeq" id="WP_228417235.1">
    <property type="nucleotide sequence ID" value="NZ_CP081135.1"/>
</dbReference>
<dbReference type="PROSITE" id="PS50111">
    <property type="entry name" value="CHEMOTAXIS_TRANSDUC_2"/>
    <property type="match status" value="1"/>
</dbReference>
<name>A0AAX2ZJ64_9FIRM</name>
<dbReference type="PANTHER" id="PTHR43531">
    <property type="entry name" value="PROTEIN ICFG"/>
    <property type="match status" value="1"/>
</dbReference>
<dbReference type="Pfam" id="PF18947">
    <property type="entry name" value="HAMP_2"/>
    <property type="match status" value="1"/>
</dbReference>
<dbReference type="Pfam" id="PF00015">
    <property type="entry name" value="MCPsignal"/>
    <property type="match status" value="1"/>
</dbReference>
<evidence type="ECO:0000256" key="7">
    <source>
        <dbReference type="ARBA" id="ARBA00029447"/>
    </source>
</evidence>
<evidence type="ECO:0000256" key="4">
    <source>
        <dbReference type="ARBA" id="ARBA00022692"/>
    </source>
</evidence>
<feature type="domain" description="HAMP" evidence="11">
    <location>
        <begin position="319"/>
        <end position="371"/>
    </location>
</feature>
<dbReference type="GO" id="GO:0004888">
    <property type="term" value="F:transmembrane signaling receptor activity"/>
    <property type="evidence" value="ECO:0007669"/>
    <property type="project" value="TreeGrafter"/>
</dbReference>
<proteinExistence type="inferred from homology"/>
<keyword evidence="5 9" id="KW-1133">Transmembrane helix</keyword>
<keyword evidence="8" id="KW-0807">Transducer</keyword>
<dbReference type="InterPro" id="IPR029151">
    <property type="entry name" value="Sensor-like_sf"/>
</dbReference>
<dbReference type="PROSITE" id="PS50885">
    <property type="entry name" value="HAMP"/>
    <property type="match status" value="1"/>
</dbReference>
<dbReference type="InterPro" id="IPR033479">
    <property type="entry name" value="dCache_1"/>
</dbReference>
<dbReference type="InterPro" id="IPR004089">
    <property type="entry name" value="MCPsignal_dom"/>
</dbReference>
<keyword evidence="3" id="KW-0145">Chemotaxis</keyword>
<dbReference type="Gene3D" id="1.10.287.950">
    <property type="entry name" value="Methyl-accepting chemotaxis protein"/>
    <property type="match status" value="1"/>
</dbReference>
<evidence type="ECO:0000256" key="5">
    <source>
        <dbReference type="ARBA" id="ARBA00022989"/>
    </source>
</evidence>
<keyword evidence="4 9" id="KW-0812">Transmembrane</keyword>
<dbReference type="GO" id="GO:0006935">
    <property type="term" value="P:chemotaxis"/>
    <property type="evidence" value="ECO:0007669"/>
    <property type="project" value="UniProtKB-KW"/>
</dbReference>
<dbReference type="Pfam" id="PF02743">
    <property type="entry name" value="dCache_1"/>
    <property type="match status" value="1"/>
</dbReference>
<evidence type="ECO:0000256" key="3">
    <source>
        <dbReference type="ARBA" id="ARBA00022500"/>
    </source>
</evidence>
<comment type="subcellular location">
    <subcellularLocation>
        <location evidence="1">Cell membrane</location>
        <topology evidence="1">Multi-pass membrane protein</topology>
    </subcellularLocation>
</comment>
<keyword evidence="13" id="KW-1185">Reference proteome</keyword>
<dbReference type="SMART" id="SM00304">
    <property type="entry name" value="HAMP"/>
    <property type="match status" value="1"/>
</dbReference>
<keyword evidence="2" id="KW-1003">Cell membrane</keyword>
<evidence type="ECO:0000256" key="9">
    <source>
        <dbReference type="SAM" id="Phobius"/>
    </source>
</evidence>
<evidence type="ECO:0000256" key="8">
    <source>
        <dbReference type="PROSITE-ProRule" id="PRU00284"/>
    </source>
</evidence>
<dbReference type="CDD" id="cd11386">
    <property type="entry name" value="MCP_signal"/>
    <property type="match status" value="1"/>
</dbReference>
<dbReference type="CDD" id="cd18773">
    <property type="entry name" value="PDC1_HK_sensor"/>
    <property type="match status" value="1"/>
</dbReference>
<dbReference type="Gene3D" id="3.30.450.20">
    <property type="entry name" value="PAS domain"/>
    <property type="match status" value="2"/>
</dbReference>
<protein>
    <submittedName>
        <fullName evidence="12">HAMP domain-containing protein</fullName>
    </submittedName>
</protein>
<dbReference type="InterPro" id="IPR051310">
    <property type="entry name" value="MCP_chemotaxis"/>
</dbReference>
<dbReference type="GO" id="GO:0007165">
    <property type="term" value="P:signal transduction"/>
    <property type="evidence" value="ECO:0007669"/>
    <property type="project" value="UniProtKB-KW"/>
</dbReference>
<dbReference type="EMBL" id="CP081135">
    <property type="protein sequence ID" value="UEL49389.1"/>
    <property type="molecule type" value="Genomic_DNA"/>
</dbReference>
<feature type="transmembrane region" description="Helical" evidence="9">
    <location>
        <begin position="300"/>
        <end position="322"/>
    </location>
</feature>
<evidence type="ECO:0000256" key="6">
    <source>
        <dbReference type="ARBA" id="ARBA00023136"/>
    </source>
</evidence>
<dbReference type="PANTHER" id="PTHR43531:SF11">
    <property type="entry name" value="METHYL-ACCEPTING CHEMOTAXIS PROTEIN 3"/>
    <property type="match status" value="1"/>
</dbReference>
<dbReference type="SUPFAM" id="SSF58104">
    <property type="entry name" value="Methyl-accepting chemotaxis protein (MCP) signaling domain"/>
    <property type="match status" value="1"/>
</dbReference>
<dbReference type="InterPro" id="IPR003660">
    <property type="entry name" value="HAMP_dom"/>
</dbReference>
<dbReference type="Gene3D" id="1.10.8.500">
    <property type="entry name" value="HAMP domain in histidine kinase"/>
    <property type="match status" value="1"/>
</dbReference>